<reference evidence="1 2" key="1">
    <citation type="submission" date="2018-06" db="EMBL/GenBank/DDBJ databases">
        <title>Genomic Encyclopedia of Archaeal and Bacterial Type Strains, Phase II (KMG-II): from individual species to whole genera.</title>
        <authorList>
            <person name="Goeker M."/>
        </authorList>
    </citation>
    <scope>NUCLEOTIDE SEQUENCE [LARGE SCALE GENOMIC DNA]</scope>
    <source>
        <strain evidence="1 2">DSM 23857</strain>
    </source>
</reference>
<sequence length="39" mass="4359">MTALQGVDCNPFVAQNTQILKHYNGFSYTGHAENLFAKE</sequence>
<evidence type="ECO:0000313" key="1">
    <source>
        <dbReference type="EMBL" id="RAJ11165.1"/>
    </source>
</evidence>
<protein>
    <submittedName>
        <fullName evidence="1">Uncharacterized protein</fullName>
    </submittedName>
</protein>
<dbReference type="Proteomes" id="UP000249547">
    <property type="component" value="Unassembled WGS sequence"/>
</dbReference>
<accession>A0A327R4M4</accession>
<comment type="caution">
    <text evidence="1">The sequence shown here is derived from an EMBL/GenBank/DDBJ whole genome shotgun (WGS) entry which is preliminary data.</text>
</comment>
<evidence type="ECO:0000313" key="2">
    <source>
        <dbReference type="Proteomes" id="UP000249547"/>
    </source>
</evidence>
<organism evidence="1 2">
    <name type="scientific">Chitinophaga skermanii</name>
    <dbReference type="NCBI Taxonomy" id="331697"/>
    <lineage>
        <taxon>Bacteria</taxon>
        <taxon>Pseudomonadati</taxon>
        <taxon>Bacteroidota</taxon>
        <taxon>Chitinophagia</taxon>
        <taxon>Chitinophagales</taxon>
        <taxon>Chitinophagaceae</taxon>
        <taxon>Chitinophaga</taxon>
    </lineage>
</organism>
<gene>
    <name evidence="1" type="ORF">LX64_00773</name>
</gene>
<proteinExistence type="predicted"/>
<dbReference type="EMBL" id="QLLL01000001">
    <property type="protein sequence ID" value="RAJ11165.1"/>
    <property type="molecule type" value="Genomic_DNA"/>
</dbReference>
<keyword evidence="2" id="KW-1185">Reference proteome</keyword>
<dbReference type="AlphaFoldDB" id="A0A327R4M4"/>
<name>A0A327R4M4_9BACT</name>